<reference evidence="2" key="1">
    <citation type="journal article" date="2020" name="Stud. Mycol.">
        <title>101 Dothideomycetes genomes: a test case for predicting lifestyles and emergence of pathogens.</title>
        <authorList>
            <person name="Haridas S."/>
            <person name="Albert R."/>
            <person name="Binder M."/>
            <person name="Bloem J."/>
            <person name="Labutti K."/>
            <person name="Salamov A."/>
            <person name="Andreopoulos B."/>
            <person name="Baker S."/>
            <person name="Barry K."/>
            <person name="Bills G."/>
            <person name="Bluhm B."/>
            <person name="Cannon C."/>
            <person name="Castanera R."/>
            <person name="Culley D."/>
            <person name="Daum C."/>
            <person name="Ezra D."/>
            <person name="Gonzalez J."/>
            <person name="Henrissat B."/>
            <person name="Kuo A."/>
            <person name="Liang C."/>
            <person name="Lipzen A."/>
            <person name="Lutzoni F."/>
            <person name="Magnuson J."/>
            <person name="Mondo S."/>
            <person name="Nolan M."/>
            <person name="Ohm R."/>
            <person name="Pangilinan J."/>
            <person name="Park H.-J."/>
            <person name="Ramirez L."/>
            <person name="Alfaro M."/>
            <person name="Sun H."/>
            <person name="Tritt A."/>
            <person name="Yoshinaga Y."/>
            <person name="Zwiers L.-H."/>
            <person name="Turgeon B."/>
            <person name="Goodwin S."/>
            <person name="Spatafora J."/>
            <person name="Crous P."/>
            <person name="Grigoriev I."/>
        </authorList>
    </citation>
    <scope>NUCLEOTIDE SEQUENCE</scope>
    <source>
        <strain evidence="2">CBS 125425</strain>
    </source>
</reference>
<feature type="compositionally biased region" description="Polar residues" evidence="1">
    <location>
        <begin position="108"/>
        <end position="120"/>
    </location>
</feature>
<proteinExistence type="predicted"/>
<comment type="caution">
    <text evidence="2">The sequence shown here is derived from an EMBL/GenBank/DDBJ whole genome shotgun (WGS) entry which is preliminary data.</text>
</comment>
<feature type="compositionally biased region" description="Polar residues" evidence="1">
    <location>
        <begin position="64"/>
        <end position="80"/>
    </location>
</feature>
<gene>
    <name evidence="2" type="ORF">EJ04DRAFT_577392</name>
</gene>
<dbReference type="Proteomes" id="UP000799444">
    <property type="component" value="Unassembled WGS sequence"/>
</dbReference>
<protein>
    <submittedName>
        <fullName evidence="2">Uncharacterized protein</fullName>
    </submittedName>
</protein>
<keyword evidence="3" id="KW-1185">Reference proteome</keyword>
<evidence type="ECO:0000313" key="3">
    <source>
        <dbReference type="Proteomes" id="UP000799444"/>
    </source>
</evidence>
<dbReference type="AlphaFoldDB" id="A0A9P4V2Z2"/>
<name>A0A9P4V2Z2_9PLEO</name>
<feature type="compositionally biased region" description="Low complexity" evidence="1">
    <location>
        <begin position="139"/>
        <end position="150"/>
    </location>
</feature>
<feature type="compositionally biased region" description="Low complexity" evidence="1">
    <location>
        <begin position="180"/>
        <end position="194"/>
    </location>
</feature>
<evidence type="ECO:0000313" key="2">
    <source>
        <dbReference type="EMBL" id="KAF2733815.1"/>
    </source>
</evidence>
<organism evidence="2 3">
    <name type="scientific">Polyplosphaeria fusca</name>
    <dbReference type="NCBI Taxonomy" id="682080"/>
    <lineage>
        <taxon>Eukaryota</taxon>
        <taxon>Fungi</taxon>
        <taxon>Dikarya</taxon>
        <taxon>Ascomycota</taxon>
        <taxon>Pezizomycotina</taxon>
        <taxon>Dothideomycetes</taxon>
        <taxon>Pleosporomycetidae</taxon>
        <taxon>Pleosporales</taxon>
        <taxon>Tetraplosphaeriaceae</taxon>
        <taxon>Polyplosphaeria</taxon>
    </lineage>
</organism>
<feature type="compositionally biased region" description="Polar residues" evidence="1">
    <location>
        <begin position="91"/>
        <end position="100"/>
    </location>
</feature>
<feature type="compositionally biased region" description="Low complexity" evidence="1">
    <location>
        <begin position="161"/>
        <end position="170"/>
    </location>
</feature>
<sequence>MCQTSASEPEVRPANSLSIASLPRLPVPVTLFLAHHHKTNFTRFFTTQQRITKYIRHDTRPFPTHTTPSLKPSTQPSQNPIFPAHTPNPRQPRSQFTTSPRPRRTILTPKTRQFQPTNHVTPAPPLPTNIPWTTHAHTSPSPSAPSANNPQPSPSPKTRSARPPSLALRAAPPPAPSPPSTQAGAPAHPACPQAPHQPPAPPAPQQASTPSTTRPARASHPSAVPATQPSSGTKKR</sequence>
<dbReference type="EMBL" id="ML996156">
    <property type="protein sequence ID" value="KAF2733815.1"/>
    <property type="molecule type" value="Genomic_DNA"/>
</dbReference>
<accession>A0A9P4V2Z2</accession>
<evidence type="ECO:0000256" key="1">
    <source>
        <dbReference type="SAM" id="MobiDB-lite"/>
    </source>
</evidence>
<feature type="compositionally biased region" description="Pro residues" evidence="1">
    <location>
        <begin position="195"/>
        <end position="204"/>
    </location>
</feature>
<feature type="compositionally biased region" description="Polar residues" evidence="1">
    <location>
        <begin position="225"/>
        <end position="236"/>
    </location>
</feature>
<feature type="region of interest" description="Disordered" evidence="1">
    <location>
        <begin position="57"/>
        <end position="236"/>
    </location>
</feature>